<comment type="similarity">
    <text evidence="6">Belongs to the heme-containing dehydratase family.</text>
</comment>
<organism evidence="7 8">
    <name type="scientific">Bradyrhizobium ontarionense</name>
    <dbReference type="NCBI Taxonomy" id="2898149"/>
    <lineage>
        <taxon>Bacteria</taxon>
        <taxon>Pseudomonadati</taxon>
        <taxon>Pseudomonadota</taxon>
        <taxon>Alphaproteobacteria</taxon>
        <taxon>Hyphomicrobiales</taxon>
        <taxon>Nitrobacteraceae</taxon>
        <taxon>Bradyrhizobium</taxon>
    </lineage>
</organism>
<evidence type="ECO:0000313" key="7">
    <source>
        <dbReference type="EMBL" id="UFZ06265.1"/>
    </source>
</evidence>
<evidence type="ECO:0000256" key="2">
    <source>
        <dbReference type="ARBA" id="ARBA00022617"/>
    </source>
</evidence>
<evidence type="ECO:0000256" key="4">
    <source>
        <dbReference type="ARBA" id="ARBA00023004"/>
    </source>
</evidence>
<evidence type="ECO:0000313" key="8">
    <source>
        <dbReference type="Proteomes" id="UP001431010"/>
    </source>
</evidence>
<evidence type="ECO:0000256" key="1">
    <source>
        <dbReference type="ARBA" id="ARBA00001970"/>
    </source>
</evidence>
<sequence length="341" mass="38213">MESAIPTHLVTTRCCHRRVDDDYRPPYPSFVARHKAGVTQVVMAYFGLQYRDELPPAATSSKSEFVALASGAHGPSHWDRASYVDQAGFANEIFVAYWDDVVRFDTWFEPARAAWTGADVVGIGRFIEVLRPAVERYETLFSSLGRPEGVAVIADGMSGEVLEHAYWGGMRDRIPLSQTHDMKSSGKPTLLEDGTRLRVLAQDNLCMIRSGQDWSDTDAAERRMYLEDVEPVLREGMEFLRDEGISIGCYANRYMQLRGPDGALTEKSYGQSWWQSLSALERWAESHPTHVRIFGAAMKYLSSLGPAAKLRLYHEVTVAAADEQFFEYLGCHPKTGMLAAV</sequence>
<accession>A0ABY3RFN6</accession>
<gene>
    <name evidence="7" type="ORF">LQG66_08185</name>
</gene>
<reference evidence="7" key="1">
    <citation type="journal article" date="2024" name="Antonie Van Leeuwenhoek">
        <title>Bradyrhizobium ontarionense sp. nov., a novel bacterial symbiont isolated from Aeschynomene indica (Indian jointvetch), harbours photosynthesis, nitrogen fixation and nitrous oxide (N2O) reductase genes.</title>
        <authorList>
            <person name="Bromfield E.S.P."/>
            <person name="Cloutier S."/>
        </authorList>
    </citation>
    <scope>NUCLEOTIDE SEQUENCE</scope>
    <source>
        <strain evidence="7">A19</strain>
    </source>
</reference>
<dbReference type="Proteomes" id="UP001431010">
    <property type="component" value="Chromosome"/>
</dbReference>
<evidence type="ECO:0000256" key="3">
    <source>
        <dbReference type="ARBA" id="ARBA00022723"/>
    </source>
</evidence>
<keyword evidence="4" id="KW-0408">Iron</keyword>
<keyword evidence="3" id="KW-0479">Metal-binding</keyword>
<dbReference type="RefSeq" id="WP_231325228.1">
    <property type="nucleotide sequence ID" value="NZ_CP088156.1"/>
</dbReference>
<keyword evidence="5" id="KW-0456">Lyase</keyword>
<dbReference type="InterPro" id="IPR025702">
    <property type="entry name" value="OXD"/>
</dbReference>
<evidence type="ECO:0000256" key="6">
    <source>
        <dbReference type="ARBA" id="ARBA00034312"/>
    </source>
</evidence>
<dbReference type="EMBL" id="CP088156">
    <property type="protein sequence ID" value="UFZ06265.1"/>
    <property type="molecule type" value="Genomic_DNA"/>
</dbReference>
<protein>
    <submittedName>
        <fullName evidence="7">Phenylacetaldoxime dehydratase family protein</fullName>
    </submittedName>
</protein>
<proteinExistence type="inferred from homology"/>
<dbReference type="Pfam" id="PF13816">
    <property type="entry name" value="Dehydratase_hem"/>
    <property type="match status" value="1"/>
</dbReference>
<comment type="cofactor">
    <cofactor evidence="1">
        <name>heme b</name>
        <dbReference type="ChEBI" id="CHEBI:60344"/>
    </cofactor>
</comment>
<evidence type="ECO:0000256" key="5">
    <source>
        <dbReference type="ARBA" id="ARBA00023239"/>
    </source>
</evidence>
<keyword evidence="8" id="KW-1185">Reference proteome</keyword>
<name>A0ABY3RFN6_9BRAD</name>
<keyword evidence="2" id="KW-0349">Heme</keyword>